<keyword evidence="1" id="KW-0812">Transmembrane</keyword>
<evidence type="ECO:0000256" key="1">
    <source>
        <dbReference type="SAM" id="Phobius"/>
    </source>
</evidence>
<reference evidence="3" key="1">
    <citation type="submission" date="2016-06" db="EMBL/GenBank/DDBJ databases">
        <authorList>
            <person name="Rodrigo-Torres L."/>
            <person name="Arahal R.D."/>
            <person name="Lucena T."/>
        </authorList>
    </citation>
    <scope>NUCLEOTIDE SEQUENCE [LARGE SCALE GENOMIC DNA]</scope>
    <source>
        <strain evidence="3">CECT8203</strain>
    </source>
</reference>
<accession>A0A240EKB9</accession>
<dbReference type="RefSeq" id="WP_096993584.1">
    <property type="nucleotide sequence ID" value="NZ_JBHSII010000009.1"/>
</dbReference>
<dbReference type="AlphaFoldDB" id="A0A240EKB9"/>
<dbReference type="Proteomes" id="UP000219336">
    <property type="component" value="Unassembled WGS sequence"/>
</dbReference>
<feature type="transmembrane region" description="Helical" evidence="1">
    <location>
        <begin position="30"/>
        <end position="48"/>
    </location>
</feature>
<keyword evidence="3" id="KW-1185">Reference proteome</keyword>
<dbReference type="OrthoDB" id="6398942at2"/>
<dbReference type="Pfam" id="PF14316">
    <property type="entry name" value="DUF4381"/>
    <property type="match status" value="1"/>
</dbReference>
<protein>
    <recommendedName>
        <fullName evidence="4">DUF4381 domain-containing protein</fullName>
    </recommendedName>
</protein>
<dbReference type="InterPro" id="IPR025489">
    <property type="entry name" value="DUF4381"/>
</dbReference>
<evidence type="ECO:0000313" key="2">
    <source>
        <dbReference type="EMBL" id="SNX48410.1"/>
    </source>
</evidence>
<sequence>MTQPAPSSYILRNMLEVPNPDSVSWLPQTIGWQLIGLLIVLLIGVKLFRGYCRHSMLRYRREALAILQSNKTSPQRDQMCYDVLKSVTQYLKISQSQQYGTAWIEQLNRYVSPDAQFNVELGGKWLRTLLSSKVTLDASESEHIYQQVHRWIEHHPVPNWLKQYWQAKQVIARSLSRMGIQGGQR</sequence>
<keyword evidence="1" id="KW-1133">Transmembrane helix</keyword>
<evidence type="ECO:0008006" key="4">
    <source>
        <dbReference type="Google" id="ProtNLM"/>
    </source>
</evidence>
<keyword evidence="1" id="KW-0472">Membrane</keyword>
<evidence type="ECO:0000313" key="3">
    <source>
        <dbReference type="Proteomes" id="UP000219336"/>
    </source>
</evidence>
<organism evidence="2 3">
    <name type="scientific">Vibrio thalassae</name>
    <dbReference type="NCBI Taxonomy" id="1243014"/>
    <lineage>
        <taxon>Bacteria</taxon>
        <taxon>Pseudomonadati</taxon>
        <taxon>Pseudomonadota</taxon>
        <taxon>Gammaproteobacteria</taxon>
        <taxon>Vibrionales</taxon>
        <taxon>Vibrionaceae</taxon>
        <taxon>Vibrio</taxon>
    </lineage>
</organism>
<proteinExistence type="predicted"/>
<gene>
    <name evidence="2" type="ORF">VTH8203_02028</name>
</gene>
<name>A0A240EKB9_9VIBR</name>
<dbReference type="EMBL" id="OANU01000025">
    <property type="protein sequence ID" value="SNX48410.1"/>
    <property type="molecule type" value="Genomic_DNA"/>
</dbReference>